<dbReference type="PANTHER" id="PTHR35179">
    <property type="entry name" value="PROTEIN CBG02620"/>
    <property type="match status" value="1"/>
</dbReference>
<evidence type="ECO:0000256" key="1">
    <source>
        <dbReference type="SAM" id="MobiDB-lite"/>
    </source>
</evidence>
<feature type="compositionally biased region" description="Low complexity" evidence="1">
    <location>
        <begin position="27"/>
        <end position="36"/>
    </location>
</feature>
<dbReference type="AlphaFoldDB" id="A0AAD7XCP3"/>
<name>A0AAD7XCP3_9APHY</name>
<organism evidence="2 3">
    <name type="scientific">Trametes cubensis</name>
    <dbReference type="NCBI Taxonomy" id="1111947"/>
    <lineage>
        <taxon>Eukaryota</taxon>
        <taxon>Fungi</taxon>
        <taxon>Dikarya</taxon>
        <taxon>Basidiomycota</taxon>
        <taxon>Agaricomycotina</taxon>
        <taxon>Agaricomycetes</taxon>
        <taxon>Polyporales</taxon>
        <taxon>Polyporaceae</taxon>
        <taxon>Trametes</taxon>
    </lineage>
</organism>
<evidence type="ECO:0000313" key="2">
    <source>
        <dbReference type="EMBL" id="KAJ8487256.1"/>
    </source>
</evidence>
<evidence type="ECO:0008006" key="4">
    <source>
        <dbReference type="Google" id="ProtNLM"/>
    </source>
</evidence>
<feature type="region of interest" description="Disordered" evidence="1">
    <location>
        <begin position="1"/>
        <end position="39"/>
    </location>
</feature>
<sequence length="447" mass="49816">MYQYGGSDGYQSRYSRGGTYNRDNSRTGRSGLSSSLPQDRDFMEGLQTAALRTLSKPQASIISRDEQILKPQNLKCIGSYNWVDEPTPTIIVPGSPPVWRDRPVPYSVRADSGVQMVDQNSFRMGSASNLLPLFRAVDIVSEANADTSMNWGAVDVVTDRNGLRKLLRWIMYSDVESTEPLKEFRIDLQLGGNKTVLMHRREKRDREISVPPKAGFGHNFEHESTYPAEGCQRSTAHHRIVQYDLDGLRMVVRFEVDACTAQSSSYTLRTSTGTQSRTSTRTSNVDDLASALGGLGVSASSRSSTAATSAITIIRAGAVVPQSTLVELATRSARYIDQFNWQEKYPQLLLSSTPQLFLGAHNRGTFERVYKHALGNPSLRHIEQDTRIMRAFKQLVSILRTIQQLVKIYGDRGRLSLLCNGDGVLKVYERTSNTGCLTDSELARFRA</sequence>
<evidence type="ECO:0000313" key="3">
    <source>
        <dbReference type="Proteomes" id="UP001215151"/>
    </source>
</evidence>
<proteinExistence type="predicted"/>
<accession>A0AAD7XCP3</accession>
<comment type="caution">
    <text evidence="2">The sequence shown here is derived from an EMBL/GenBank/DDBJ whole genome shotgun (WGS) entry which is preliminary data.</text>
</comment>
<dbReference type="EMBL" id="JAPEVG010000082">
    <property type="protein sequence ID" value="KAJ8487256.1"/>
    <property type="molecule type" value="Genomic_DNA"/>
</dbReference>
<dbReference type="Proteomes" id="UP001215151">
    <property type="component" value="Unassembled WGS sequence"/>
</dbReference>
<keyword evidence="3" id="KW-1185">Reference proteome</keyword>
<reference evidence="2" key="1">
    <citation type="submission" date="2022-11" db="EMBL/GenBank/DDBJ databases">
        <title>Genome Sequence of Cubamyces cubensis.</title>
        <authorList>
            <person name="Buettner E."/>
        </authorList>
    </citation>
    <scope>NUCLEOTIDE SEQUENCE</scope>
    <source>
        <strain evidence="2">MPL-01</strain>
    </source>
</reference>
<protein>
    <recommendedName>
        <fullName evidence="4">Geranylgeranyl pyrophosphate synthetase</fullName>
    </recommendedName>
</protein>
<gene>
    <name evidence="2" type="ORF">ONZ51_g4287</name>
</gene>
<dbReference type="PANTHER" id="PTHR35179:SF2">
    <property type="entry name" value="START DOMAIN-CONTAINING PROTEIN"/>
    <property type="match status" value="1"/>
</dbReference>